<organism evidence="2 3">
    <name type="scientific">Polyangium fumosum</name>
    <dbReference type="NCBI Taxonomy" id="889272"/>
    <lineage>
        <taxon>Bacteria</taxon>
        <taxon>Pseudomonadati</taxon>
        <taxon>Myxococcota</taxon>
        <taxon>Polyangia</taxon>
        <taxon>Polyangiales</taxon>
        <taxon>Polyangiaceae</taxon>
        <taxon>Polyangium</taxon>
    </lineage>
</organism>
<comment type="caution">
    <text evidence="2">The sequence shown here is derived from an EMBL/GenBank/DDBJ whole genome shotgun (WGS) entry which is preliminary data.</text>
</comment>
<keyword evidence="3" id="KW-1185">Reference proteome</keyword>
<dbReference type="OrthoDB" id="9776116at2"/>
<evidence type="ECO:0000313" key="3">
    <source>
        <dbReference type="Proteomes" id="UP000309215"/>
    </source>
</evidence>
<dbReference type="Proteomes" id="UP000309215">
    <property type="component" value="Unassembled WGS sequence"/>
</dbReference>
<evidence type="ECO:0000313" key="2">
    <source>
        <dbReference type="EMBL" id="TKD08956.1"/>
    </source>
</evidence>
<evidence type="ECO:0000259" key="1">
    <source>
        <dbReference type="Pfam" id="PF01882"/>
    </source>
</evidence>
<dbReference type="PANTHER" id="PTHR33608">
    <property type="entry name" value="BLL2464 PROTEIN"/>
    <property type="match status" value="1"/>
</dbReference>
<dbReference type="PANTHER" id="PTHR33608:SF3">
    <property type="entry name" value="SLR2013 PROTEIN"/>
    <property type="match status" value="1"/>
</dbReference>
<reference evidence="2 3" key="1">
    <citation type="submission" date="2019-04" db="EMBL/GenBank/DDBJ databases">
        <authorList>
            <person name="Li Y."/>
            <person name="Wang J."/>
        </authorList>
    </citation>
    <scope>NUCLEOTIDE SEQUENCE [LARGE SCALE GENOMIC DNA]</scope>
    <source>
        <strain evidence="2 3">DSM 14668</strain>
    </source>
</reference>
<dbReference type="RefSeq" id="WP_136929553.1">
    <property type="nucleotide sequence ID" value="NZ_SSMQ01000012.1"/>
</dbReference>
<dbReference type="Pfam" id="PF01882">
    <property type="entry name" value="DUF58"/>
    <property type="match status" value="1"/>
</dbReference>
<gene>
    <name evidence="2" type="ORF">E8A74_14325</name>
</gene>
<sequence length="439" mass="48886">MVPSRALVLLFAGPLVLSFFTLLDRGLIVPMLLTDAAILLLALLDALLARRRLVSVVRRAPAVLSIGRPNVISLDVRSLARRKLHVRVQEELFPSAESEELPLETQLLPRGHATLKYRVTPSRRGAHVLGDHHVRYPSPLGLWIRQYTLSARSPVKVYPDLEAVRGYELLARQDRDPAGVRASRRLGGESEFERLREYRREDEYRSIDWRATARRKKLTAREYQLESDQNVVFLIDAGRLMTAEFANLSLFDHALNATLMLSHVASRGGDKVSMMAFAEEVLAYAPLTGGARATRKIVQAGYDIEPDLAPTNYRAAFEALAVRVKKRTLVVLFTQVVDEVAAAELEKLMRGLMPRHLPLLVLLRDVDVDALALGHSGEAAALAGVGPYLRGAAAEILSFRDKLVRRLKQHGALVLDVAPGDLTPALINRYLEIKARHLL</sequence>
<accession>A0A4U1JE83</accession>
<dbReference type="EMBL" id="SSMQ01000012">
    <property type="protein sequence ID" value="TKD08956.1"/>
    <property type="molecule type" value="Genomic_DNA"/>
</dbReference>
<protein>
    <submittedName>
        <fullName evidence="2">DUF58 domain-containing protein</fullName>
    </submittedName>
</protein>
<dbReference type="AlphaFoldDB" id="A0A4U1JE83"/>
<name>A0A4U1JE83_9BACT</name>
<proteinExistence type="predicted"/>
<feature type="domain" description="DUF58" evidence="1">
    <location>
        <begin position="195"/>
        <end position="365"/>
    </location>
</feature>
<dbReference type="InterPro" id="IPR002881">
    <property type="entry name" value="DUF58"/>
</dbReference>